<dbReference type="Pfam" id="PF13593">
    <property type="entry name" value="SBF_like"/>
    <property type="match status" value="1"/>
</dbReference>
<feature type="transmembrane region" description="Helical" evidence="2">
    <location>
        <begin position="288"/>
        <end position="315"/>
    </location>
</feature>
<accession>L7KMZ5</accession>
<dbReference type="PANTHER" id="PTHR43057:SF1">
    <property type="entry name" value="ARSENICAL-RESISTANCE PROTEIN 3"/>
    <property type="match status" value="1"/>
</dbReference>
<feature type="transmembrane region" description="Helical" evidence="2">
    <location>
        <begin position="12"/>
        <end position="31"/>
    </location>
</feature>
<name>L7KMZ5_9ACTN</name>
<dbReference type="STRING" id="1220583.GOACH_18_00880"/>
<keyword evidence="2" id="KW-0472">Membrane</keyword>
<protein>
    <recommendedName>
        <fullName evidence="5">Arsenite resistance protein</fullName>
    </recommendedName>
</protein>
<feature type="transmembrane region" description="Helical" evidence="2">
    <location>
        <begin position="262"/>
        <end position="282"/>
    </location>
</feature>
<evidence type="ECO:0008006" key="5">
    <source>
        <dbReference type="Google" id="ProtNLM"/>
    </source>
</evidence>
<dbReference type="RefSeq" id="WP_005177043.1">
    <property type="nucleotide sequence ID" value="NZ_BANR01000018.1"/>
</dbReference>
<dbReference type="EMBL" id="BANR01000018">
    <property type="protein sequence ID" value="GAC49964.1"/>
    <property type="molecule type" value="Genomic_DNA"/>
</dbReference>
<dbReference type="AlphaFoldDB" id="L7KMZ5"/>
<dbReference type="GO" id="GO:0015297">
    <property type="term" value="F:antiporter activity"/>
    <property type="evidence" value="ECO:0007669"/>
    <property type="project" value="InterPro"/>
</dbReference>
<dbReference type="GO" id="GO:0005886">
    <property type="term" value="C:plasma membrane"/>
    <property type="evidence" value="ECO:0007669"/>
    <property type="project" value="TreeGrafter"/>
</dbReference>
<feature type="transmembrane region" description="Helical" evidence="2">
    <location>
        <begin position="70"/>
        <end position="91"/>
    </location>
</feature>
<feature type="transmembrane region" description="Helical" evidence="2">
    <location>
        <begin position="198"/>
        <end position="219"/>
    </location>
</feature>
<comment type="caution">
    <text evidence="3">The sequence shown here is derived from an EMBL/GenBank/DDBJ whole genome shotgun (WGS) entry which is preliminary data.</text>
</comment>
<dbReference type="InterPro" id="IPR004706">
    <property type="entry name" value="Arsenical-R_Acr3"/>
</dbReference>
<feature type="transmembrane region" description="Helical" evidence="2">
    <location>
        <begin position="166"/>
        <end position="186"/>
    </location>
</feature>
<reference evidence="3 4" key="1">
    <citation type="submission" date="2012-12" db="EMBL/GenBank/DDBJ databases">
        <title>Whole genome shotgun sequence of Gordonia aichiensis NBRC 108223.</title>
        <authorList>
            <person name="Isaki-Nakamura S."/>
            <person name="Hosoyama A."/>
            <person name="Tsuchikane K."/>
            <person name="Ando Y."/>
            <person name="Baba S."/>
            <person name="Ohji S."/>
            <person name="Hamada M."/>
            <person name="Tamura T."/>
            <person name="Yamazoe A."/>
            <person name="Yamazaki S."/>
            <person name="Fujita N."/>
        </authorList>
    </citation>
    <scope>NUCLEOTIDE SEQUENCE [LARGE SCALE GENOMIC DNA]</scope>
    <source>
        <strain evidence="3 4">NBRC 108223</strain>
    </source>
</reference>
<keyword evidence="2" id="KW-0812">Transmembrane</keyword>
<dbReference type="InterPro" id="IPR038770">
    <property type="entry name" value="Na+/solute_symporter_sf"/>
</dbReference>
<evidence type="ECO:0000256" key="2">
    <source>
        <dbReference type="SAM" id="Phobius"/>
    </source>
</evidence>
<gene>
    <name evidence="3" type="ORF">GOACH_18_00880</name>
</gene>
<dbReference type="eggNOG" id="COG0798">
    <property type="taxonomic scope" value="Bacteria"/>
</dbReference>
<feature type="transmembrane region" description="Helical" evidence="2">
    <location>
        <begin position="43"/>
        <end position="63"/>
    </location>
</feature>
<evidence type="ECO:0000256" key="1">
    <source>
        <dbReference type="ARBA" id="ARBA00022448"/>
    </source>
</evidence>
<dbReference type="GO" id="GO:0015105">
    <property type="term" value="F:arsenite transmembrane transporter activity"/>
    <property type="evidence" value="ECO:0007669"/>
    <property type="project" value="TreeGrafter"/>
</dbReference>
<proteinExistence type="predicted"/>
<organism evidence="3 4">
    <name type="scientific">Gordonia aichiensis NBRC 108223</name>
    <dbReference type="NCBI Taxonomy" id="1220583"/>
    <lineage>
        <taxon>Bacteria</taxon>
        <taxon>Bacillati</taxon>
        <taxon>Actinomycetota</taxon>
        <taxon>Actinomycetes</taxon>
        <taxon>Mycobacteriales</taxon>
        <taxon>Gordoniaceae</taxon>
        <taxon>Gordonia</taxon>
    </lineage>
</organism>
<dbReference type="GO" id="GO:0015104">
    <property type="term" value="F:antimonite transmembrane transporter activity"/>
    <property type="evidence" value="ECO:0007669"/>
    <property type="project" value="TreeGrafter"/>
</dbReference>
<evidence type="ECO:0000313" key="3">
    <source>
        <dbReference type="EMBL" id="GAC49964.1"/>
    </source>
</evidence>
<dbReference type="PANTHER" id="PTHR43057">
    <property type="entry name" value="ARSENITE EFFLUX TRANSPORTER"/>
    <property type="match status" value="1"/>
</dbReference>
<keyword evidence="4" id="KW-1185">Reference proteome</keyword>
<dbReference type="Proteomes" id="UP000010988">
    <property type="component" value="Unassembled WGS sequence"/>
</dbReference>
<feature type="transmembrane region" description="Helical" evidence="2">
    <location>
        <begin position="231"/>
        <end position="250"/>
    </location>
</feature>
<feature type="transmembrane region" description="Helical" evidence="2">
    <location>
        <begin position="127"/>
        <end position="146"/>
    </location>
</feature>
<feature type="transmembrane region" description="Helical" evidence="2">
    <location>
        <begin position="97"/>
        <end position="120"/>
    </location>
</feature>
<keyword evidence="2" id="KW-1133">Transmembrane helix</keyword>
<dbReference type="InterPro" id="IPR016833">
    <property type="entry name" value="Put_Na-Bile_cotransptr"/>
</dbReference>
<keyword evidence="1" id="KW-0813">Transport</keyword>
<sequence length="324" mass="34622">MRRTSLERHQVAIYLCAFVAGGLAGTLTSRVPAVAEHLVTPALAALLFLTFLQVPVAGLVTAWRDWRFTLALVAINFVAVPAVVAVLALAMPESDPVRLGMLIVLLCPCVDYVIVFSGLAGARSDRLLAATPLLLVAQFLLLPVYLTMIDGRGSVDTIDPTPFAVAFVSLIVVPLMCAWAVQWWAHNSTAREATVRRLEIAMVPLMALVVALVAASQVARLGADLSTVAGALWIYVVFLVLMPAIGWIIGRALRLDTGSIRAVAFSGATRNSLVVLPLALSLDEGARLAATAVVAQTAVELVGMVVFVRVIPLLIRARSYPRER</sequence>
<dbReference type="Gene3D" id="1.20.1530.20">
    <property type="match status" value="1"/>
</dbReference>
<evidence type="ECO:0000313" key="4">
    <source>
        <dbReference type="Proteomes" id="UP000010988"/>
    </source>
</evidence>